<comment type="caution">
    <text evidence="3">The sequence shown here is derived from an EMBL/GenBank/DDBJ whole genome shotgun (WGS) entry which is preliminary data.</text>
</comment>
<accession>A0A225LVT1</accession>
<dbReference type="AlphaFoldDB" id="A0A225LVT1"/>
<evidence type="ECO:0008006" key="5">
    <source>
        <dbReference type="Google" id="ProtNLM"/>
    </source>
</evidence>
<dbReference type="EMBL" id="NJIH01000021">
    <property type="protein sequence ID" value="OWT53467.1"/>
    <property type="molecule type" value="Genomic_DNA"/>
</dbReference>
<gene>
    <name evidence="3" type="ORF">CEY11_24615</name>
</gene>
<feature type="transmembrane region" description="Helical" evidence="2">
    <location>
        <begin position="78"/>
        <end position="96"/>
    </location>
</feature>
<keyword evidence="2" id="KW-0812">Transmembrane</keyword>
<keyword evidence="2" id="KW-0472">Membrane</keyword>
<evidence type="ECO:0000256" key="2">
    <source>
        <dbReference type="SAM" id="Phobius"/>
    </source>
</evidence>
<dbReference type="GO" id="GO:0015627">
    <property type="term" value="C:type II protein secretion system complex"/>
    <property type="evidence" value="ECO:0007669"/>
    <property type="project" value="InterPro"/>
</dbReference>
<dbReference type="Proteomes" id="UP000214603">
    <property type="component" value="Unassembled WGS sequence"/>
</dbReference>
<dbReference type="Pfam" id="PF04612">
    <property type="entry name" value="T2SSM"/>
    <property type="match status" value="1"/>
</dbReference>
<protein>
    <recommendedName>
        <fullName evidence="5">General secretion pathway protein GspM</fullName>
    </recommendedName>
</protein>
<sequence length="236" mass="25360">MARAPARNKRRAECAWRRRARARAGPRRADAAEYTGQPAMTAATRLRAVLALGHERYAPLANRMRAAWQQRTLRERRLLSGAALLLAALLLWQAGLRPAIDTIRDARRQLPVLQAQAAQLHTVIIEAQALGRRRASTLPAGATAQALQAGLHNAGLNEVGHFSAQPNAAADAAQWRISFTRAPAGKVMAWLAGLPAIAQVQVKALELARSTVAGREQPGLLDGDVLLGLPDKAEAS</sequence>
<evidence type="ECO:0000313" key="3">
    <source>
        <dbReference type="EMBL" id="OWT53467.1"/>
    </source>
</evidence>
<dbReference type="InterPro" id="IPR007690">
    <property type="entry name" value="T2SS_GspM"/>
</dbReference>
<evidence type="ECO:0000256" key="1">
    <source>
        <dbReference type="SAM" id="MobiDB-lite"/>
    </source>
</evidence>
<keyword evidence="4" id="KW-1185">Reference proteome</keyword>
<name>A0A225LVT1_9BURK</name>
<reference evidence="4" key="1">
    <citation type="submission" date="2017-06" db="EMBL/GenBank/DDBJ databases">
        <title>Herbaspirillum phytohormonus sp. nov., isolated from the root nodule of Robinia pseudoacacia in lead-zinc mine.</title>
        <authorList>
            <person name="Fan M."/>
            <person name="Lin Y."/>
        </authorList>
    </citation>
    <scope>NUCLEOTIDE SEQUENCE [LARGE SCALE GENOMIC DNA]</scope>
    <source>
        <strain evidence="4">SC-089</strain>
    </source>
</reference>
<proteinExistence type="predicted"/>
<organism evidence="3 4">
    <name type="scientific">Candidimonas nitroreducens</name>
    <dbReference type="NCBI Taxonomy" id="683354"/>
    <lineage>
        <taxon>Bacteria</taxon>
        <taxon>Pseudomonadati</taxon>
        <taxon>Pseudomonadota</taxon>
        <taxon>Betaproteobacteria</taxon>
        <taxon>Burkholderiales</taxon>
        <taxon>Alcaligenaceae</taxon>
        <taxon>Candidimonas</taxon>
    </lineage>
</organism>
<evidence type="ECO:0000313" key="4">
    <source>
        <dbReference type="Proteomes" id="UP000214603"/>
    </source>
</evidence>
<keyword evidence="2" id="KW-1133">Transmembrane helix</keyword>
<feature type="region of interest" description="Disordered" evidence="1">
    <location>
        <begin position="1"/>
        <end position="21"/>
    </location>
</feature>
<dbReference type="GO" id="GO:0015628">
    <property type="term" value="P:protein secretion by the type II secretion system"/>
    <property type="evidence" value="ECO:0007669"/>
    <property type="project" value="InterPro"/>
</dbReference>
<feature type="compositionally biased region" description="Basic residues" evidence="1">
    <location>
        <begin position="1"/>
        <end position="10"/>
    </location>
</feature>